<comment type="caution">
    <text evidence="2">The sequence shown here is derived from an EMBL/GenBank/DDBJ whole genome shotgun (WGS) entry which is preliminary data.</text>
</comment>
<organism evidence="2 3">
    <name type="scientific">Sphingobacterium bambusae</name>
    <dbReference type="NCBI Taxonomy" id="662858"/>
    <lineage>
        <taxon>Bacteria</taxon>
        <taxon>Pseudomonadati</taxon>
        <taxon>Bacteroidota</taxon>
        <taxon>Sphingobacteriia</taxon>
        <taxon>Sphingobacteriales</taxon>
        <taxon>Sphingobacteriaceae</taxon>
        <taxon>Sphingobacterium</taxon>
    </lineage>
</organism>
<reference evidence="3" key="1">
    <citation type="journal article" date="2019" name="Int. J. Syst. Evol. Microbiol.">
        <title>The Global Catalogue of Microorganisms (GCM) 10K type strain sequencing project: providing services to taxonomists for standard genome sequencing and annotation.</title>
        <authorList>
            <consortium name="The Broad Institute Genomics Platform"/>
            <consortium name="The Broad Institute Genome Sequencing Center for Infectious Disease"/>
            <person name="Wu L."/>
            <person name="Ma J."/>
        </authorList>
    </citation>
    <scope>NUCLEOTIDE SEQUENCE [LARGE SCALE GENOMIC DNA]</scope>
    <source>
        <strain evidence="3">KCTC 22814</strain>
    </source>
</reference>
<name>A0ABW6BBN8_9SPHI</name>
<feature type="transmembrane region" description="Helical" evidence="1">
    <location>
        <begin position="6"/>
        <end position="25"/>
    </location>
</feature>
<keyword evidence="3" id="KW-1185">Reference proteome</keyword>
<evidence type="ECO:0000313" key="2">
    <source>
        <dbReference type="EMBL" id="MFD2966702.1"/>
    </source>
</evidence>
<gene>
    <name evidence="2" type="ORF">ACFS7Y_04865</name>
</gene>
<evidence type="ECO:0000313" key="3">
    <source>
        <dbReference type="Proteomes" id="UP001597525"/>
    </source>
</evidence>
<accession>A0ABW6BBN8</accession>
<keyword evidence="1" id="KW-0472">Membrane</keyword>
<sequence>MDDLNYEIIGALVLLAVLFFGLAEWMRYVRFRKYLALDSDVRLHQAPNREQHVVTGSIGMAMSRADKNVKGLLVLSLSFRNSAFSIPSVDQLYFKADSAQYLSVGFRIRRHDLRPLRGQQVSIRLKGRLYLKNGSTKLIKAVISVSIPKAEDAIGAEG</sequence>
<dbReference type="EMBL" id="JBHUPB010000004">
    <property type="protein sequence ID" value="MFD2966702.1"/>
    <property type="molecule type" value="Genomic_DNA"/>
</dbReference>
<keyword evidence="1" id="KW-0812">Transmembrane</keyword>
<dbReference type="RefSeq" id="WP_320182403.1">
    <property type="nucleotide sequence ID" value="NZ_CP138332.1"/>
</dbReference>
<protein>
    <submittedName>
        <fullName evidence="2">Uncharacterized protein</fullName>
    </submittedName>
</protein>
<keyword evidence="1" id="KW-1133">Transmembrane helix</keyword>
<dbReference type="Proteomes" id="UP001597525">
    <property type="component" value="Unassembled WGS sequence"/>
</dbReference>
<evidence type="ECO:0000256" key="1">
    <source>
        <dbReference type="SAM" id="Phobius"/>
    </source>
</evidence>
<proteinExistence type="predicted"/>